<keyword evidence="4" id="KW-1185">Reference proteome</keyword>
<reference evidence="3" key="1">
    <citation type="submission" date="2023-07" db="EMBL/GenBank/DDBJ databases">
        <title>draft genome sequence of fig (Ficus carica).</title>
        <authorList>
            <person name="Takahashi T."/>
            <person name="Nishimura K."/>
        </authorList>
    </citation>
    <scope>NUCLEOTIDE SEQUENCE</scope>
</reference>
<accession>A0AA88IVG4</accession>
<dbReference type="Pfam" id="PF05691">
    <property type="entry name" value="Raffinose_syn"/>
    <property type="match status" value="2"/>
</dbReference>
<dbReference type="Proteomes" id="UP001187192">
    <property type="component" value="Unassembled WGS sequence"/>
</dbReference>
<organism evidence="3 4">
    <name type="scientific">Ficus carica</name>
    <name type="common">Common fig</name>
    <dbReference type="NCBI Taxonomy" id="3494"/>
    <lineage>
        <taxon>Eukaryota</taxon>
        <taxon>Viridiplantae</taxon>
        <taxon>Streptophyta</taxon>
        <taxon>Embryophyta</taxon>
        <taxon>Tracheophyta</taxon>
        <taxon>Spermatophyta</taxon>
        <taxon>Magnoliopsida</taxon>
        <taxon>eudicotyledons</taxon>
        <taxon>Gunneridae</taxon>
        <taxon>Pentapetalae</taxon>
        <taxon>rosids</taxon>
        <taxon>fabids</taxon>
        <taxon>Rosales</taxon>
        <taxon>Moraceae</taxon>
        <taxon>Ficeae</taxon>
        <taxon>Ficus</taxon>
    </lineage>
</organism>
<dbReference type="AlphaFoldDB" id="A0AA88IVG4"/>
<name>A0AA88IVG4_FICCA</name>
<dbReference type="PANTHER" id="PTHR31268">
    <property type="match status" value="1"/>
</dbReference>
<evidence type="ECO:0000313" key="3">
    <source>
        <dbReference type="EMBL" id="GMN58578.1"/>
    </source>
</evidence>
<dbReference type="PANTHER" id="PTHR31268:SF10">
    <property type="entry name" value="GALACTINOL--SUCROSE GALACTOSYLTRANSFERASE"/>
    <property type="match status" value="1"/>
</dbReference>
<dbReference type="EMBL" id="BTGU01000066">
    <property type="protein sequence ID" value="GMN56877.1"/>
    <property type="molecule type" value="Genomic_DNA"/>
</dbReference>
<evidence type="ECO:0000256" key="1">
    <source>
        <dbReference type="ARBA" id="ARBA00023277"/>
    </source>
</evidence>
<dbReference type="EMBL" id="BTGU01000079">
    <property type="protein sequence ID" value="GMN58578.1"/>
    <property type="molecule type" value="Genomic_DNA"/>
</dbReference>
<evidence type="ECO:0000313" key="2">
    <source>
        <dbReference type="EMBL" id="GMN56877.1"/>
    </source>
</evidence>
<sequence>MNQPFFGATSETSSSRLHFSLGILKFEMWWMIPSFGESGCEVPQETQMLLLEAMEDSRTVPANGVSDQPKSSPKTFYVLVLPSLVGWTLAFGQDHNHEFAPIGLLDMYNSGGAVQSLHCKKDVPSSCMVKVQVRGWVVVLELTLTENRGLVLWTWKRSSSFTTQKMGR</sequence>
<dbReference type="InterPro" id="IPR008811">
    <property type="entry name" value="Glycosyl_hydrolases_36"/>
</dbReference>
<protein>
    <submittedName>
        <fullName evidence="3">Uncharacterized protein</fullName>
    </submittedName>
</protein>
<comment type="caution">
    <text evidence="3">The sequence shown here is derived from an EMBL/GenBank/DDBJ whole genome shotgun (WGS) entry which is preliminary data.</text>
</comment>
<evidence type="ECO:0000313" key="4">
    <source>
        <dbReference type="Proteomes" id="UP001187192"/>
    </source>
</evidence>
<gene>
    <name evidence="2" type="ORF">TIFTF001_026002</name>
    <name evidence="3" type="ORF">TIFTF001_027690</name>
</gene>
<proteinExistence type="predicted"/>
<keyword evidence="1" id="KW-0119">Carbohydrate metabolism</keyword>